<organism evidence="5 6">
    <name type="scientific">Emiliania huxleyi (strain CCMP1516)</name>
    <dbReference type="NCBI Taxonomy" id="280463"/>
    <lineage>
        <taxon>Eukaryota</taxon>
        <taxon>Haptista</taxon>
        <taxon>Haptophyta</taxon>
        <taxon>Prymnesiophyceae</taxon>
        <taxon>Isochrysidales</taxon>
        <taxon>Noelaerhabdaceae</taxon>
        <taxon>Emiliania</taxon>
    </lineage>
</organism>
<dbReference type="SUPFAM" id="SSF56276">
    <property type="entry name" value="S-adenosylmethionine decarboxylase"/>
    <property type="match status" value="1"/>
</dbReference>
<evidence type="ECO:0000313" key="5">
    <source>
        <dbReference type="EnsemblProtists" id="EOD29957"/>
    </source>
</evidence>
<dbReference type="RefSeq" id="XP_005782386.1">
    <property type="nucleotide sequence ID" value="XM_005782329.1"/>
</dbReference>
<dbReference type="UniPathway" id="UPA00331">
    <property type="reaction ID" value="UER00451"/>
</dbReference>
<dbReference type="eggNOG" id="KOG0788">
    <property type="taxonomic scope" value="Eukaryota"/>
</dbReference>
<dbReference type="EnsemblProtists" id="EOD29957">
    <property type="protein sequence ID" value="EOD29957"/>
    <property type="gene ID" value="EMIHUDRAFT_449708"/>
</dbReference>
<dbReference type="GeneID" id="17275231"/>
<evidence type="ECO:0000313" key="6">
    <source>
        <dbReference type="Proteomes" id="UP000013827"/>
    </source>
</evidence>
<evidence type="ECO:0000256" key="4">
    <source>
        <dbReference type="ARBA" id="ARBA00023115"/>
    </source>
</evidence>
<dbReference type="AlphaFoldDB" id="A0A0D3K2H2"/>
<dbReference type="PaxDb" id="2903-EOD29957"/>
<dbReference type="PROSITE" id="PS01336">
    <property type="entry name" value="ADOMETDC"/>
    <property type="match status" value="1"/>
</dbReference>
<dbReference type="InterPro" id="IPR048283">
    <property type="entry name" value="AdoMetDC-like"/>
</dbReference>
<keyword evidence="4" id="KW-0620">Polyamine biosynthesis</keyword>
<sequence length="406" mass="43647">MDFPMHDPAAAAALAPCTLSTEDVFEGPEKKLEVYFRTSVSQPSGFRQYGAEAWSELLSLAACTILNQRSNDHCDAYLLSESSLFVFADRVILKTCGTTTLLLVLPRLLEMAATAGAALERLQYGHLRYKFPQLQLYPSRSHDEERAYLVAMFGEGVHALTVGPADGCCWHVLAVEGRAAVAAPRPLPAQLNKWQMALPSLAGEDILEVAMEGLSAEVCALFGFERGPDGKDVAGWGPLPDGALARAMTTSCGLADLLPGALIDDWAFEPCGYSMNALAGPYYYTVHVTPEVAFSYASFETNDPRFRAADLVERVVGCFSPSVVTLTLTSRDGTHRLPAYSRRDFERTAASAPTIEHKPLGNGAAVSYATYRAAERRAGLPLVKSFCDGALGLAAVPTPTASPEEA</sequence>
<evidence type="ECO:0000256" key="3">
    <source>
        <dbReference type="ARBA" id="ARBA00023066"/>
    </source>
</evidence>
<dbReference type="InterPro" id="IPR016067">
    <property type="entry name" value="S-AdoMet_deCO2ase_core"/>
</dbReference>
<dbReference type="Gene3D" id="3.30.360.50">
    <property type="entry name" value="S-adenosylmethionine decarboxylase"/>
    <property type="match status" value="1"/>
</dbReference>
<dbReference type="GO" id="GO:0008295">
    <property type="term" value="P:spermidine biosynthetic process"/>
    <property type="evidence" value="ECO:0007669"/>
    <property type="project" value="UniProtKB-KW"/>
</dbReference>
<dbReference type="GO" id="GO:0005829">
    <property type="term" value="C:cytosol"/>
    <property type="evidence" value="ECO:0007669"/>
    <property type="project" value="TreeGrafter"/>
</dbReference>
<dbReference type="Proteomes" id="UP000013827">
    <property type="component" value="Unassembled WGS sequence"/>
</dbReference>
<keyword evidence="3" id="KW-0745">Spermidine biosynthesis</keyword>
<dbReference type="STRING" id="2903.R1D4L1"/>
<evidence type="ECO:0008006" key="7">
    <source>
        <dbReference type="Google" id="ProtNLM"/>
    </source>
</evidence>
<reference evidence="5" key="2">
    <citation type="submission" date="2024-10" db="UniProtKB">
        <authorList>
            <consortium name="EnsemblProtists"/>
        </authorList>
    </citation>
    <scope>IDENTIFICATION</scope>
</reference>
<keyword evidence="6" id="KW-1185">Reference proteome</keyword>
<accession>A0A0D3K2H2</accession>
<evidence type="ECO:0000256" key="1">
    <source>
        <dbReference type="ARBA" id="ARBA00004911"/>
    </source>
</evidence>
<comment type="pathway">
    <text evidence="1">Amine and polyamine biosynthesis; S-adenosylmethioninamine biosynthesis; S-adenosylmethioninamine from S-adenosyl-L-methionine: step 1/1.</text>
</comment>
<dbReference type="GO" id="GO:0006597">
    <property type="term" value="P:spermine biosynthetic process"/>
    <property type="evidence" value="ECO:0007669"/>
    <property type="project" value="TreeGrafter"/>
</dbReference>
<proteinExistence type="inferred from homology"/>
<dbReference type="HOGENOM" id="CLU_023050_2_1_1"/>
<dbReference type="InterPro" id="IPR018166">
    <property type="entry name" value="S-AdoMet_deCO2ase_CS"/>
</dbReference>
<dbReference type="PANTHER" id="PTHR11570">
    <property type="entry name" value="S-ADENOSYLMETHIONINE DECARBOXYLASE"/>
    <property type="match status" value="1"/>
</dbReference>
<reference evidence="6" key="1">
    <citation type="journal article" date="2013" name="Nature">
        <title>Pan genome of the phytoplankton Emiliania underpins its global distribution.</title>
        <authorList>
            <person name="Read B.A."/>
            <person name="Kegel J."/>
            <person name="Klute M.J."/>
            <person name="Kuo A."/>
            <person name="Lefebvre S.C."/>
            <person name="Maumus F."/>
            <person name="Mayer C."/>
            <person name="Miller J."/>
            <person name="Monier A."/>
            <person name="Salamov A."/>
            <person name="Young J."/>
            <person name="Aguilar M."/>
            <person name="Claverie J.M."/>
            <person name="Frickenhaus S."/>
            <person name="Gonzalez K."/>
            <person name="Herman E.K."/>
            <person name="Lin Y.C."/>
            <person name="Napier J."/>
            <person name="Ogata H."/>
            <person name="Sarno A.F."/>
            <person name="Shmutz J."/>
            <person name="Schroeder D."/>
            <person name="de Vargas C."/>
            <person name="Verret F."/>
            <person name="von Dassow P."/>
            <person name="Valentin K."/>
            <person name="Van de Peer Y."/>
            <person name="Wheeler G."/>
            <person name="Dacks J.B."/>
            <person name="Delwiche C.F."/>
            <person name="Dyhrman S.T."/>
            <person name="Glockner G."/>
            <person name="John U."/>
            <person name="Richards T."/>
            <person name="Worden A.Z."/>
            <person name="Zhang X."/>
            <person name="Grigoriev I.V."/>
            <person name="Allen A.E."/>
            <person name="Bidle K."/>
            <person name="Borodovsky M."/>
            <person name="Bowler C."/>
            <person name="Brownlee C."/>
            <person name="Cock J.M."/>
            <person name="Elias M."/>
            <person name="Gladyshev V.N."/>
            <person name="Groth M."/>
            <person name="Guda C."/>
            <person name="Hadaegh A."/>
            <person name="Iglesias-Rodriguez M.D."/>
            <person name="Jenkins J."/>
            <person name="Jones B.M."/>
            <person name="Lawson T."/>
            <person name="Leese F."/>
            <person name="Lindquist E."/>
            <person name="Lobanov A."/>
            <person name="Lomsadze A."/>
            <person name="Malik S.B."/>
            <person name="Marsh M.E."/>
            <person name="Mackinder L."/>
            <person name="Mock T."/>
            <person name="Mueller-Roeber B."/>
            <person name="Pagarete A."/>
            <person name="Parker M."/>
            <person name="Probert I."/>
            <person name="Quesneville H."/>
            <person name="Raines C."/>
            <person name="Rensing S.A."/>
            <person name="Riano-Pachon D.M."/>
            <person name="Richier S."/>
            <person name="Rokitta S."/>
            <person name="Shiraiwa Y."/>
            <person name="Soanes D.M."/>
            <person name="van der Giezen M."/>
            <person name="Wahlund T.M."/>
            <person name="Williams B."/>
            <person name="Wilson W."/>
            <person name="Wolfe G."/>
            <person name="Wurch L.L."/>
        </authorList>
    </citation>
    <scope>NUCLEOTIDE SEQUENCE</scope>
</reference>
<dbReference type="Pfam" id="PF01536">
    <property type="entry name" value="SAM_decarbox"/>
    <property type="match status" value="1"/>
</dbReference>
<name>A0A0D3K2H2_EMIH1</name>
<evidence type="ECO:0000256" key="2">
    <source>
        <dbReference type="ARBA" id="ARBA00008466"/>
    </source>
</evidence>
<dbReference type="PANTHER" id="PTHR11570:SF0">
    <property type="entry name" value="S-ADENOSYLMETHIONINE DECARBOXYLASE PROENZYME"/>
    <property type="match status" value="1"/>
</dbReference>
<dbReference type="GO" id="GO:0004014">
    <property type="term" value="F:adenosylmethionine decarboxylase activity"/>
    <property type="evidence" value="ECO:0007669"/>
    <property type="project" value="InterPro"/>
</dbReference>
<dbReference type="KEGG" id="ehx:EMIHUDRAFT_449708"/>
<dbReference type="OMA" id="WFEESSN"/>
<protein>
    <recommendedName>
        <fullName evidence="7">Adenosylmethionine decarboxylase</fullName>
    </recommendedName>
</protein>
<dbReference type="Gene3D" id="3.60.90.10">
    <property type="entry name" value="S-adenosylmethionine decarboxylase"/>
    <property type="match status" value="1"/>
</dbReference>
<comment type="similarity">
    <text evidence="2">Belongs to the eukaryotic AdoMetDC family.</text>
</comment>